<dbReference type="PANTHER" id="PTHR37423:SF2">
    <property type="entry name" value="MEMBRANE-BOUND LYTIC MUREIN TRANSGLYCOSYLASE C"/>
    <property type="match status" value="1"/>
</dbReference>
<dbReference type="Pfam" id="PF01464">
    <property type="entry name" value="SLT"/>
    <property type="match status" value="1"/>
</dbReference>
<evidence type="ECO:0000259" key="1">
    <source>
        <dbReference type="Pfam" id="PF01464"/>
    </source>
</evidence>
<reference evidence="2 3" key="1">
    <citation type="journal article" date="2015" name="Nature">
        <title>rRNA introns, odd ribosomes, and small enigmatic genomes across a large radiation of phyla.</title>
        <authorList>
            <person name="Brown C.T."/>
            <person name="Hug L.A."/>
            <person name="Thomas B.C."/>
            <person name="Sharon I."/>
            <person name="Castelle C.J."/>
            <person name="Singh A."/>
            <person name="Wilkins M.J."/>
            <person name="Williams K.H."/>
            <person name="Banfield J.F."/>
        </authorList>
    </citation>
    <scope>NUCLEOTIDE SEQUENCE [LARGE SCALE GENOMIC DNA]</scope>
</reference>
<gene>
    <name evidence="2" type="ORF">UW37_C0036G0002</name>
</gene>
<comment type="caution">
    <text evidence="2">The sequence shown here is derived from an EMBL/GenBank/DDBJ whole genome shotgun (WGS) entry which is preliminary data.</text>
</comment>
<proteinExistence type="predicted"/>
<dbReference type="Gene3D" id="1.10.530.10">
    <property type="match status" value="1"/>
</dbReference>
<evidence type="ECO:0000313" key="2">
    <source>
        <dbReference type="EMBL" id="KKT45957.1"/>
    </source>
</evidence>
<organism evidence="2 3">
    <name type="scientific">Candidatus Gottesmanbacteria bacterium GW2011_GWA2_44_17</name>
    <dbReference type="NCBI Taxonomy" id="1618444"/>
    <lineage>
        <taxon>Bacteria</taxon>
        <taxon>Candidatus Gottesmaniibacteriota</taxon>
    </lineage>
</organism>
<dbReference type="SUPFAM" id="SSF53955">
    <property type="entry name" value="Lysozyme-like"/>
    <property type="match status" value="1"/>
</dbReference>
<dbReference type="AlphaFoldDB" id="A0A0G1JPR5"/>
<name>A0A0G1JPR5_9BACT</name>
<sequence length="291" mass="31512">MEGVEGGKGEHGLIGRWLRKPATRRSILKAGGSVAGGGLLTWGLHALGVRKDTFRDKEVQIEDPAVDPFAGLSDQERKMAEGFVQKELAQLKEREDTPAKLKLVNDYQGQIEEAAQAAGFSSKLSKGVAFVENNGDPQAVAESGAAGIYMLKPDAASDAGISPEERLIPEKNIEGGNGYLAQNLERFGRVDLAILSHHLGPGTVYDMVRAYIKRVRGVELGDIRNETDVDKASMMKDAYLGEIATSKIAVFKLLSEPESVAKIPSEAKAEEPERYLYRVIAASDFVNQQTA</sequence>
<dbReference type="EMBL" id="LCIB01000036">
    <property type="protein sequence ID" value="KKT45957.1"/>
    <property type="molecule type" value="Genomic_DNA"/>
</dbReference>
<dbReference type="Proteomes" id="UP000034063">
    <property type="component" value="Unassembled WGS sequence"/>
</dbReference>
<accession>A0A0G1JPR5</accession>
<dbReference type="InterPro" id="IPR008258">
    <property type="entry name" value="Transglycosylase_SLT_dom_1"/>
</dbReference>
<dbReference type="InterPro" id="IPR023346">
    <property type="entry name" value="Lysozyme-like_dom_sf"/>
</dbReference>
<dbReference type="CDD" id="cd00254">
    <property type="entry name" value="LT-like"/>
    <property type="match status" value="1"/>
</dbReference>
<dbReference type="PANTHER" id="PTHR37423">
    <property type="entry name" value="SOLUBLE LYTIC MUREIN TRANSGLYCOSYLASE-RELATED"/>
    <property type="match status" value="1"/>
</dbReference>
<evidence type="ECO:0000313" key="3">
    <source>
        <dbReference type="Proteomes" id="UP000034063"/>
    </source>
</evidence>
<protein>
    <submittedName>
        <fullName evidence="2">Lytic transglycosylase catalytic</fullName>
    </submittedName>
</protein>
<feature type="domain" description="Transglycosylase SLT" evidence="1">
    <location>
        <begin position="111"/>
        <end position="208"/>
    </location>
</feature>